<organism evidence="2 3">
    <name type="scientific">Skeletonema marinoi</name>
    <dbReference type="NCBI Taxonomy" id="267567"/>
    <lineage>
        <taxon>Eukaryota</taxon>
        <taxon>Sar</taxon>
        <taxon>Stramenopiles</taxon>
        <taxon>Ochrophyta</taxon>
        <taxon>Bacillariophyta</taxon>
        <taxon>Coscinodiscophyceae</taxon>
        <taxon>Thalassiosirophycidae</taxon>
        <taxon>Thalassiosirales</taxon>
        <taxon>Skeletonemataceae</taxon>
        <taxon>Skeletonema</taxon>
        <taxon>Skeletonema marinoi-dohrnii complex</taxon>
    </lineage>
</organism>
<comment type="caution">
    <text evidence="2">The sequence shown here is derived from an EMBL/GenBank/DDBJ whole genome shotgun (WGS) entry which is preliminary data.</text>
</comment>
<sequence length="449" mass="49213">MTNMSSSEPLIPEEDERRKPTLFENLCGCALCLVAIPIACLGLCCCCAVGTADNVVNKAQGKRWNQVENKWVIDNLAEEETGVKDLPKDDDDILKVKDDELEKGDAAAATAEGSSAVKDMEYYEVLGVAADASSGQIKKAYYISARKYHPDKNPSEEAKVKFQAIGEAYQVLSDDKLRKVYDKEGKDGLSGDRTEVAVGNVDPSLVFTFLFGNDSFNDIIGRLSLVTQTLIGGSSNPEQFTRKQLIELERRRVVRLAVSLRERIQAFVDGDEEGSKAMWTSQGEELVEVRYGEQILNTVGKCYTLVAKEVMGSWSEGLDAKVQANQMKMDAGIKAAQAGRDTQDSAARGGGEEDALPHMIEMMWNITVIDISATIREVVMKVLKDVSVPDATRKKRAEAVQQVGGIWENLKSNKSDGMQASVRNLYASATRAAMEKTLNKARSEEAADN</sequence>
<dbReference type="Pfam" id="PF14308">
    <property type="entry name" value="DnaJ-X"/>
    <property type="match status" value="1"/>
</dbReference>
<evidence type="ECO:0000313" key="2">
    <source>
        <dbReference type="EMBL" id="KAK1732477.1"/>
    </source>
</evidence>
<dbReference type="SUPFAM" id="SSF46565">
    <property type="entry name" value="Chaperone J-domain"/>
    <property type="match status" value="1"/>
</dbReference>
<protein>
    <submittedName>
        <fullName evidence="2">DnaJ domain-containing protein</fullName>
    </submittedName>
</protein>
<gene>
    <name evidence="2" type="ORF">QTG54_016871</name>
</gene>
<dbReference type="Proteomes" id="UP001224775">
    <property type="component" value="Unassembled WGS sequence"/>
</dbReference>
<evidence type="ECO:0000259" key="1">
    <source>
        <dbReference type="PROSITE" id="PS50076"/>
    </source>
</evidence>
<reference evidence="2" key="1">
    <citation type="submission" date="2023-06" db="EMBL/GenBank/DDBJ databases">
        <title>Survivors Of The Sea: Transcriptome response of Skeletonema marinoi to long-term dormancy.</title>
        <authorList>
            <person name="Pinder M.I.M."/>
            <person name="Kourtchenko O."/>
            <person name="Robertson E.K."/>
            <person name="Larsson T."/>
            <person name="Maumus F."/>
            <person name="Osuna-Cruz C.M."/>
            <person name="Vancaester E."/>
            <person name="Stenow R."/>
            <person name="Vandepoele K."/>
            <person name="Ploug H."/>
            <person name="Bruchert V."/>
            <person name="Godhe A."/>
            <person name="Topel M."/>
        </authorList>
    </citation>
    <scope>NUCLEOTIDE SEQUENCE</scope>
    <source>
        <strain evidence="2">R05AC</strain>
    </source>
</reference>
<dbReference type="InterPro" id="IPR001623">
    <property type="entry name" value="DnaJ_domain"/>
</dbReference>
<dbReference type="PRINTS" id="PR00625">
    <property type="entry name" value="JDOMAIN"/>
</dbReference>
<dbReference type="SMART" id="SM00271">
    <property type="entry name" value="DnaJ"/>
    <property type="match status" value="1"/>
</dbReference>
<dbReference type="InterPro" id="IPR052423">
    <property type="entry name" value="EMIR"/>
</dbReference>
<dbReference type="EMBL" id="JATAAI010000066">
    <property type="protein sequence ID" value="KAK1732477.1"/>
    <property type="molecule type" value="Genomic_DNA"/>
</dbReference>
<dbReference type="InterPro" id="IPR026894">
    <property type="entry name" value="DnaJ_X"/>
</dbReference>
<dbReference type="PROSITE" id="PS50076">
    <property type="entry name" value="DNAJ_2"/>
    <property type="match status" value="1"/>
</dbReference>
<keyword evidence="3" id="KW-1185">Reference proteome</keyword>
<dbReference type="InterPro" id="IPR036869">
    <property type="entry name" value="J_dom_sf"/>
</dbReference>
<dbReference type="AlphaFoldDB" id="A0AAD9D3N0"/>
<name>A0AAD9D3N0_9STRA</name>
<dbReference type="PANTHER" id="PTHR44094">
    <property type="entry name" value="DNAJ HEAT SHOCK N-TERMINAL DOMAIN-CONTAINING PROTEIN"/>
    <property type="match status" value="1"/>
</dbReference>
<accession>A0AAD9D3N0</accession>
<dbReference type="Gene3D" id="1.10.287.110">
    <property type="entry name" value="DnaJ domain"/>
    <property type="match status" value="1"/>
</dbReference>
<dbReference type="PANTHER" id="PTHR44094:SF8">
    <property type="entry name" value="DNAJ HEAT SHOCK N-TERMINAL DOMAIN-CONTAINING PROTEIN-RELATED"/>
    <property type="match status" value="1"/>
</dbReference>
<proteinExistence type="predicted"/>
<feature type="domain" description="J" evidence="1">
    <location>
        <begin position="121"/>
        <end position="185"/>
    </location>
</feature>
<evidence type="ECO:0000313" key="3">
    <source>
        <dbReference type="Proteomes" id="UP001224775"/>
    </source>
</evidence>
<dbReference type="Pfam" id="PF00226">
    <property type="entry name" value="DnaJ"/>
    <property type="match status" value="1"/>
</dbReference>
<dbReference type="PROSITE" id="PS00636">
    <property type="entry name" value="DNAJ_1"/>
    <property type="match status" value="1"/>
</dbReference>
<dbReference type="InterPro" id="IPR018253">
    <property type="entry name" value="DnaJ_domain_CS"/>
</dbReference>
<dbReference type="CDD" id="cd06257">
    <property type="entry name" value="DnaJ"/>
    <property type="match status" value="1"/>
</dbReference>